<comment type="caution">
    <text evidence="3">The sequence shown here is derived from an EMBL/GenBank/DDBJ whole genome shotgun (WGS) entry which is preliminary data.</text>
</comment>
<sequence>MFLDGAVAGREALGTALLRRLRSTVEGVGFLTGFFVTTAGAIAVVSWRGGACSRANGRPPRRRRVASIVVGPSSRPRRPGWSARSNRAPSEHRPNRICYRSM</sequence>
<feature type="region of interest" description="Disordered" evidence="1">
    <location>
        <begin position="68"/>
        <end position="102"/>
    </location>
</feature>
<evidence type="ECO:0000256" key="2">
    <source>
        <dbReference type="SAM" id="Phobius"/>
    </source>
</evidence>
<feature type="transmembrane region" description="Helical" evidence="2">
    <location>
        <begin position="27"/>
        <end position="47"/>
    </location>
</feature>
<keyword evidence="4" id="KW-1185">Reference proteome</keyword>
<keyword evidence="2" id="KW-0812">Transmembrane</keyword>
<organism evidence="3 4">
    <name type="scientific">Halogeometricum pallidum JCM 14848</name>
    <dbReference type="NCBI Taxonomy" id="1227487"/>
    <lineage>
        <taxon>Archaea</taxon>
        <taxon>Methanobacteriati</taxon>
        <taxon>Methanobacteriota</taxon>
        <taxon>Stenosarchaea group</taxon>
        <taxon>Halobacteria</taxon>
        <taxon>Halobacteriales</taxon>
        <taxon>Haloferacaceae</taxon>
        <taxon>Halogeometricum</taxon>
    </lineage>
</organism>
<dbReference type="Proteomes" id="UP000011513">
    <property type="component" value="Unassembled WGS sequence"/>
</dbReference>
<reference evidence="3 4" key="1">
    <citation type="journal article" date="2014" name="PLoS Genet.">
        <title>Phylogenetically driven sequencing of extremely halophilic archaea reveals strategies for static and dynamic osmo-response.</title>
        <authorList>
            <person name="Becker E.A."/>
            <person name="Seitzer P.M."/>
            <person name="Tritt A."/>
            <person name="Larsen D."/>
            <person name="Krusor M."/>
            <person name="Yao A.I."/>
            <person name="Wu D."/>
            <person name="Madern D."/>
            <person name="Eisen J.A."/>
            <person name="Darling A.E."/>
            <person name="Facciotti M.T."/>
        </authorList>
    </citation>
    <scope>NUCLEOTIDE SEQUENCE [LARGE SCALE GENOMIC DNA]</scope>
    <source>
        <strain evidence="3 4">JCM 14848</strain>
    </source>
</reference>
<evidence type="ECO:0000256" key="1">
    <source>
        <dbReference type="SAM" id="MobiDB-lite"/>
    </source>
</evidence>
<dbReference type="AlphaFoldDB" id="M0DIL7"/>
<evidence type="ECO:0000313" key="3">
    <source>
        <dbReference type="EMBL" id="ELZ35315.1"/>
    </source>
</evidence>
<keyword evidence="2" id="KW-1133">Transmembrane helix</keyword>
<evidence type="ECO:0000313" key="4">
    <source>
        <dbReference type="Proteomes" id="UP000011513"/>
    </source>
</evidence>
<name>M0DIL7_HALPD</name>
<accession>M0DIL7</accession>
<protein>
    <submittedName>
        <fullName evidence="3">Uncharacterized protein</fullName>
    </submittedName>
</protein>
<dbReference type="InParanoid" id="M0DIL7"/>
<proteinExistence type="predicted"/>
<keyword evidence="2" id="KW-0472">Membrane</keyword>
<gene>
    <name evidence="3" type="ORF">C474_00155</name>
</gene>
<dbReference type="EMBL" id="AOIV01000001">
    <property type="protein sequence ID" value="ELZ35315.1"/>
    <property type="molecule type" value="Genomic_DNA"/>
</dbReference>